<dbReference type="OrthoDB" id="5870371at2759"/>
<organism evidence="4">
    <name type="scientific">Haemonchus placei</name>
    <name type="common">Barber's pole worm</name>
    <dbReference type="NCBI Taxonomy" id="6290"/>
    <lineage>
        <taxon>Eukaryota</taxon>
        <taxon>Metazoa</taxon>
        <taxon>Ecdysozoa</taxon>
        <taxon>Nematoda</taxon>
        <taxon>Chromadorea</taxon>
        <taxon>Rhabditida</taxon>
        <taxon>Rhabditina</taxon>
        <taxon>Rhabditomorpha</taxon>
        <taxon>Strongyloidea</taxon>
        <taxon>Trichostrongylidae</taxon>
        <taxon>Haemonchus</taxon>
    </lineage>
</organism>
<gene>
    <name evidence="2" type="ORF">HPLM_LOCUS5453</name>
</gene>
<feature type="domain" description="Phlebovirus glycoprotein G2 fusion" evidence="1">
    <location>
        <begin position="9"/>
        <end position="74"/>
    </location>
</feature>
<dbReference type="Proteomes" id="UP000268014">
    <property type="component" value="Unassembled WGS sequence"/>
</dbReference>
<dbReference type="WBParaSite" id="HPLM_0000546101-mRNA-1">
    <property type="protein sequence ID" value="HPLM_0000546101-mRNA-1"/>
    <property type="gene ID" value="HPLM_0000546101"/>
</dbReference>
<evidence type="ECO:0000313" key="2">
    <source>
        <dbReference type="EMBL" id="VDO26044.1"/>
    </source>
</evidence>
<proteinExistence type="predicted"/>
<dbReference type="EMBL" id="UZAF01016339">
    <property type="protein sequence ID" value="VDO26044.1"/>
    <property type="molecule type" value="Genomic_DNA"/>
</dbReference>
<reference evidence="2 3" key="2">
    <citation type="submission" date="2018-11" db="EMBL/GenBank/DDBJ databases">
        <authorList>
            <consortium name="Pathogen Informatics"/>
        </authorList>
    </citation>
    <scope>NUCLEOTIDE SEQUENCE [LARGE SCALE GENOMIC DNA]</scope>
    <source>
        <strain evidence="2 3">MHpl1</strain>
    </source>
</reference>
<keyword evidence="3" id="KW-1185">Reference proteome</keyword>
<accession>A0A0N4W622</accession>
<dbReference type="Pfam" id="PF07245">
    <property type="entry name" value="Phlebovirus_G2"/>
    <property type="match status" value="1"/>
</dbReference>
<name>A0A0N4W622_HAEPC</name>
<dbReference type="InterPro" id="IPR009878">
    <property type="entry name" value="Phlebovirus_G2_fusion"/>
</dbReference>
<evidence type="ECO:0000313" key="3">
    <source>
        <dbReference type="Proteomes" id="UP000268014"/>
    </source>
</evidence>
<sequence length="87" mass="9693">MKAARGLYCTVNCVCQPAENKVNCVCYDPDIAGIFTKEVENRLPIVRYWITLKESDSNASSVLAVIPTFVTADVIIQLDDQIDKVKQ</sequence>
<protein>
    <submittedName>
        <fullName evidence="4">Phlebovirus_G2 domain-containing protein</fullName>
    </submittedName>
</protein>
<evidence type="ECO:0000313" key="4">
    <source>
        <dbReference type="WBParaSite" id="HPLM_0000546101-mRNA-1"/>
    </source>
</evidence>
<dbReference type="AlphaFoldDB" id="A0A0N4W622"/>
<evidence type="ECO:0000259" key="1">
    <source>
        <dbReference type="Pfam" id="PF07245"/>
    </source>
</evidence>
<reference evidence="4" key="1">
    <citation type="submission" date="2017-02" db="UniProtKB">
        <authorList>
            <consortium name="WormBaseParasite"/>
        </authorList>
    </citation>
    <scope>IDENTIFICATION</scope>
</reference>